<dbReference type="SUPFAM" id="SSF52540">
    <property type="entry name" value="P-loop containing nucleoside triphosphate hydrolases"/>
    <property type="match status" value="1"/>
</dbReference>
<dbReference type="Proteomes" id="UP001500843">
    <property type="component" value="Unassembled WGS sequence"/>
</dbReference>
<evidence type="ECO:0008006" key="5">
    <source>
        <dbReference type="Google" id="ProtNLM"/>
    </source>
</evidence>
<keyword evidence="2" id="KW-0472">Membrane</keyword>
<sequence>MTEAGFGGYRGKGARRLWVYGIASTLAVIVGIAAAILPESVPTWVRQTMVAGAVVGGVLGATLLERWFTLHDRHQEAADREARDRLASQQLGVRPPGDEDAPGRLLSPVRDGDEQIVRFVGRDDVLQQLVDWCIDDYDPGRRSLRVRLVTGAGGVGKTRLAHELQRAMRTNHGWECRNLRTGVEAEAMQVLRRGHREAPVLFIVDYAENRSEGVAELLRQANNDPGAVRVLLLARRGGLWWSDLCQQSDVGAVVGRYDPIELSARVVPHDADDGHLAEQQRIVDVAVQDFTAFLDKSPAQLTLPDVVPGARMLDLLSIALVHVLRVEVHAPDVATSPRRTPAGVSMHAVFDELLRHEARSWTRSADEAGIPSDGQTLRILVAAACLLGAESQDEAESLVRRVARLCPPGTSLDPRAAARWLREQYPPSTGFLDSSDDLVLVGDPGWIGSLHPDRLAEHLVVSMLTATDASDTTRALVSAERRDVLLRGLSERQAVRAMIVLTRAASDPSRSQDDKPSNSSSSHGQNHRSTDESDPDRLDPRRGDDVARLALDLVQGIDVRWRTVSAVHELLPWPDPPSALHEVGHHVAVLLVRAVNSDRLFERTGRTAHAQHVLGNWTFTLGDYDRSLSAREEATRLYRKLARWRPRRYWPGLTRSLDNLGDSYAVLGRNDEALVVRHEAAGTWRQHAQVDAVRLLPDLAKSLHNLGVSYRDLGQPREALVTHREALAARRRLAEQHDRHRASLARSLSSIGRCHTDLSDTEQAHSDYLEALEHWRQLDTQTPTRYEPDLALALGDLGATYGLLGLPEAALAMHQEAHEIWLRLAARNPVRFEPGRARSLTYLGTAYADLGRVAESVRAHDEAVAVYRDLTRRYPSRREQNLAWSLGSSAASLTMCGLDDLAREQFAEAVGLYRRRYETGMRAVLFVTAYRSTLNGYATLLASAGQHDRARDLRDDAEPIEQFLADL</sequence>
<reference evidence="4" key="1">
    <citation type="journal article" date="2019" name="Int. J. Syst. Evol. Microbiol.">
        <title>The Global Catalogue of Microorganisms (GCM) 10K type strain sequencing project: providing services to taxonomists for standard genome sequencing and annotation.</title>
        <authorList>
            <consortium name="The Broad Institute Genomics Platform"/>
            <consortium name="The Broad Institute Genome Sequencing Center for Infectious Disease"/>
            <person name="Wu L."/>
            <person name="Ma J."/>
        </authorList>
    </citation>
    <scope>NUCLEOTIDE SEQUENCE [LARGE SCALE GENOMIC DNA]</scope>
    <source>
        <strain evidence="4">JCM 17975</strain>
    </source>
</reference>
<dbReference type="InterPro" id="IPR011990">
    <property type="entry name" value="TPR-like_helical_dom_sf"/>
</dbReference>
<evidence type="ECO:0000256" key="1">
    <source>
        <dbReference type="SAM" id="MobiDB-lite"/>
    </source>
</evidence>
<dbReference type="InterPro" id="IPR019734">
    <property type="entry name" value="TPR_rpt"/>
</dbReference>
<dbReference type="RefSeq" id="WP_253871534.1">
    <property type="nucleotide sequence ID" value="NZ_BAABHM010000003.1"/>
</dbReference>
<evidence type="ECO:0000313" key="3">
    <source>
        <dbReference type="EMBL" id="GAA4688856.1"/>
    </source>
</evidence>
<evidence type="ECO:0000313" key="4">
    <source>
        <dbReference type="Proteomes" id="UP001500843"/>
    </source>
</evidence>
<dbReference type="PANTHER" id="PTHR19959:SF119">
    <property type="entry name" value="FUNGAL LIPASE-LIKE DOMAIN-CONTAINING PROTEIN"/>
    <property type="match status" value="1"/>
</dbReference>
<protein>
    <recommendedName>
        <fullName evidence="5">Tetratricopeptide repeat protein</fullName>
    </recommendedName>
</protein>
<dbReference type="InterPro" id="IPR027417">
    <property type="entry name" value="P-loop_NTPase"/>
</dbReference>
<dbReference type="EMBL" id="BAABHM010000003">
    <property type="protein sequence ID" value="GAA4688856.1"/>
    <property type="molecule type" value="Genomic_DNA"/>
</dbReference>
<evidence type="ECO:0000256" key="2">
    <source>
        <dbReference type="SAM" id="Phobius"/>
    </source>
</evidence>
<keyword evidence="4" id="KW-1185">Reference proteome</keyword>
<accession>A0ABP8WFL5</accession>
<dbReference type="Pfam" id="PF13374">
    <property type="entry name" value="TPR_10"/>
    <property type="match status" value="1"/>
</dbReference>
<feature type="compositionally biased region" description="Basic and acidic residues" evidence="1">
    <location>
        <begin position="528"/>
        <end position="542"/>
    </location>
</feature>
<comment type="caution">
    <text evidence="3">The sequence shown here is derived from an EMBL/GenBank/DDBJ whole genome shotgun (WGS) entry which is preliminary data.</text>
</comment>
<keyword evidence="2" id="KW-0812">Transmembrane</keyword>
<feature type="transmembrane region" description="Helical" evidence="2">
    <location>
        <begin position="17"/>
        <end position="38"/>
    </location>
</feature>
<keyword evidence="2" id="KW-1133">Transmembrane helix</keyword>
<dbReference type="PANTHER" id="PTHR19959">
    <property type="entry name" value="KINESIN LIGHT CHAIN"/>
    <property type="match status" value="1"/>
</dbReference>
<proteinExistence type="predicted"/>
<dbReference type="SUPFAM" id="SSF48452">
    <property type="entry name" value="TPR-like"/>
    <property type="match status" value="3"/>
</dbReference>
<dbReference type="SMART" id="SM00028">
    <property type="entry name" value="TPR"/>
    <property type="match status" value="4"/>
</dbReference>
<name>A0ABP8WFL5_9MICO</name>
<feature type="region of interest" description="Disordered" evidence="1">
    <location>
        <begin position="503"/>
        <end position="542"/>
    </location>
</feature>
<gene>
    <name evidence="3" type="ORF">GCM10023198_04140</name>
</gene>
<dbReference type="Gene3D" id="3.40.50.300">
    <property type="entry name" value="P-loop containing nucleotide triphosphate hydrolases"/>
    <property type="match status" value="1"/>
</dbReference>
<feature type="region of interest" description="Disordered" evidence="1">
    <location>
        <begin position="79"/>
        <end position="106"/>
    </location>
</feature>
<dbReference type="Pfam" id="PF13424">
    <property type="entry name" value="TPR_12"/>
    <property type="match status" value="1"/>
</dbReference>
<dbReference type="Gene3D" id="1.25.40.10">
    <property type="entry name" value="Tetratricopeptide repeat domain"/>
    <property type="match status" value="2"/>
</dbReference>
<organism evidence="3 4">
    <name type="scientific">Promicromonospora umidemergens</name>
    <dbReference type="NCBI Taxonomy" id="629679"/>
    <lineage>
        <taxon>Bacteria</taxon>
        <taxon>Bacillati</taxon>
        <taxon>Actinomycetota</taxon>
        <taxon>Actinomycetes</taxon>
        <taxon>Micrococcales</taxon>
        <taxon>Promicromonosporaceae</taxon>
        <taxon>Promicromonospora</taxon>
    </lineage>
</organism>